<evidence type="ECO:0000256" key="1">
    <source>
        <dbReference type="ARBA" id="ARBA00004202"/>
    </source>
</evidence>
<keyword evidence="6" id="KW-0547">Nucleotide-binding</keyword>
<dbReference type="InterPro" id="IPR003439">
    <property type="entry name" value="ABC_transporter-like_ATP-bd"/>
</dbReference>
<keyword evidence="2" id="KW-0813">Transport</keyword>
<evidence type="ECO:0000259" key="10">
    <source>
        <dbReference type="PROSITE" id="PS50893"/>
    </source>
</evidence>
<keyword evidence="3" id="KW-1003">Cell membrane</keyword>
<keyword evidence="4" id="KW-0997">Cell inner membrane</keyword>
<proteinExistence type="predicted"/>
<dbReference type="CDD" id="cd03225">
    <property type="entry name" value="ABC_cobalt_CbiO_domain1"/>
    <property type="match status" value="1"/>
</dbReference>
<dbReference type="PANTHER" id="PTHR43423">
    <property type="entry name" value="ABC TRANSPORTER I FAMILY MEMBER 17"/>
    <property type="match status" value="1"/>
</dbReference>
<reference evidence="11 12" key="1">
    <citation type="submission" date="2022-03" db="EMBL/GenBank/DDBJ databases">
        <title>Draft genome sequence of Furfurilactobacillus curtus JCM 31185.</title>
        <authorList>
            <person name="Suzuki S."/>
            <person name="Endo A."/>
            <person name="Kajikawa A."/>
        </authorList>
    </citation>
    <scope>NUCLEOTIDE SEQUENCE [LARGE SCALE GENOMIC DNA]</scope>
    <source>
        <strain evidence="11 12">JCM 31185</strain>
    </source>
</reference>
<dbReference type="PANTHER" id="PTHR43423:SF12">
    <property type="entry name" value="IRON EXPORT ATP-BINDING PROTEIN FETA-RELATED"/>
    <property type="match status" value="1"/>
</dbReference>
<sequence>MGDLLTLEKIAYRIDQQTIVSDIDLRIAKGQRMTIVGPSGSGKSTVLQLIARMITATSGKMTFDGQDAFSYEPTVYRRRISYCFQQPTLFGTTVADNLNFPFDIRGKTIDSKRQLDLLDQVNLPTSYLDHEITELSGGERQRVALIRNLVFPPDVLLLDEVTTGLDADNKSIVHELIDHFQQKGGTVIAVTHDDSEIAQADVLYRIEKGHHVQEASHA</sequence>
<evidence type="ECO:0000256" key="4">
    <source>
        <dbReference type="ARBA" id="ARBA00022519"/>
    </source>
</evidence>
<dbReference type="InterPro" id="IPR027417">
    <property type="entry name" value="P-loop_NTPase"/>
</dbReference>
<evidence type="ECO:0000256" key="3">
    <source>
        <dbReference type="ARBA" id="ARBA00022475"/>
    </source>
</evidence>
<dbReference type="InterPro" id="IPR003593">
    <property type="entry name" value="AAA+_ATPase"/>
</dbReference>
<dbReference type="PROSITE" id="PS50893">
    <property type="entry name" value="ABC_TRANSPORTER_2"/>
    <property type="match status" value="1"/>
</dbReference>
<dbReference type="GO" id="GO:0005524">
    <property type="term" value="F:ATP binding"/>
    <property type="evidence" value="ECO:0007669"/>
    <property type="project" value="UniProtKB-KW"/>
</dbReference>
<dbReference type="Proteomes" id="UP001628078">
    <property type="component" value="Unassembled WGS sequence"/>
</dbReference>
<dbReference type="InterPro" id="IPR017871">
    <property type="entry name" value="ABC_transporter-like_CS"/>
</dbReference>
<name>A0ABQ5JN23_9LACO</name>
<dbReference type="Gene3D" id="3.40.50.300">
    <property type="entry name" value="P-loop containing nucleotide triphosphate hydrolases"/>
    <property type="match status" value="1"/>
</dbReference>
<keyword evidence="8" id="KW-1278">Translocase</keyword>
<evidence type="ECO:0000313" key="12">
    <source>
        <dbReference type="Proteomes" id="UP001628078"/>
    </source>
</evidence>
<dbReference type="SUPFAM" id="SSF52540">
    <property type="entry name" value="P-loop containing nucleoside triphosphate hydrolases"/>
    <property type="match status" value="1"/>
</dbReference>
<evidence type="ECO:0000256" key="9">
    <source>
        <dbReference type="ARBA" id="ARBA00023136"/>
    </source>
</evidence>
<evidence type="ECO:0000256" key="7">
    <source>
        <dbReference type="ARBA" id="ARBA00022840"/>
    </source>
</evidence>
<keyword evidence="9" id="KW-0472">Membrane</keyword>
<comment type="caution">
    <text evidence="11">The sequence shown here is derived from an EMBL/GenBank/DDBJ whole genome shotgun (WGS) entry which is preliminary data.</text>
</comment>
<evidence type="ECO:0000256" key="5">
    <source>
        <dbReference type="ARBA" id="ARBA00022592"/>
    </source>
</evidence>
<dbReference type="InterPro" id="IPR015856">
    <property type="entry name" value="ABC_transpr_CbiO/EcfA_su"/>
</dbReference>
<dbReference type="Pfam" id="PF00005">
    <property type="entry name" value="ABC_tran"/>
    <property type="match status" value="1"/>
</dbReference>
<accession>A0ABQ5JN23</accession>
<protein>
    <submittedName>
        <fullName evidence="11">ABC transporter ATP-binding protein</fullName>
    </submittedName>
</protein>
<comment type="subcellular location">
    <subcellularLocation>
        <location evidence="1">Cell membrane</location>
        <topology evidence="1">Peripheral membrane protein</topology>
    </subcellularLocation>
</comment>
<evidence type="ECO:0000256" key="2">
    <source>
        <dbReference type="ARBA" id="ARBA00022448"/>
    </source>
</evidence>
<evidence type="ECO:0000256" key="6">
    <source>
        <dbReference type="ARBA" id="ARBA00022741"/>
    </source>
</evidence>
<dbReference type="PROSITE" id="PS00211">
    <property type="entry name" value="ABC_TRANSPORTER_1"/>
    <property type="match status" value="1"/>
</dbReference>
<dbReference type="EMBL" id="BQXO01000002">
    <property type="protein sequence ID" value="GKT05660.1"/>
    <property type="molecule type" value="Genomic_DNA"/>
</dbReference>
<evidence type="ECO:0000313" key="11">
    <source>
        <dbReference type="EMBL" id="GKT05660.1"/>
    </source>
</evidence>
<keyword evidence="12" id="KW-1185">Reference proteome</keyword>
<keyword evidence="7 11" id="KW-0067">ATP-binding</keyword>
<organism evidence="11 12">
    <name type="scientific">Furfurilactobacillus curtus</name>
    <dbReference type="NCBI Taxonomy" id="1746200"/>
    <lineage>
        <taxon>Bacteria</taxon>
        <taxon>Bacillati</taxon>
        <taxon>Bacillota</taxon>
        <taxon>Bacilli</taxon>
        <taxon>Lactobacillales</taxon>
        <taxon>Lactobacillaceae</taxon>
        <taxon>Furfurilactobacillus</taxon>
    </lineage>
</organism>
<gene>
    <name evidence="11" type="ORF">JCM31185_09480</name>
</gene>
<evidence type="ECO:0000256" key="8">
    <source>
        <dbReference type="ARBA" id="ARBA00022967"/>
    </source>
</evidence>
<dbReference type="RefSeq" id="WP_407883083.1">
    <property type="nucleotide sequence ID" value="NZ_BQXO01000002.1"/>
</dbReference>
<dbReference type="SMART" id="SM00382">
    <property type="entry name" value="AAA"/>
    <property type="match status" value="1"/>
</dbReference>
<feature type="domain" description="ABC transporter" evidence="10">
    <location>
        <begin position="5"/>
        <end position="218"/>
    </location>
</feature>
<keyword evidence="5" id="KW-0592">Phosphate transport</keyword>